<evidence type="ECO:0000313" key="1">
    <source>
        <dbReference type="EMBL" id="WSC01552.1"/>
    </source>
</evidence>
<proteinExistence type="predicted"/>
<gene>
    <name evidence="1" type="ORF">OG835_34130</name>
</gene>
<reference evidence="1" key="1">
    <citation type="submission" date="2022-10" db="EMBL/GenBank/DDBJ databases">
        <title>The complete genomes of actinobacterial strains from the NBC collection.</title>
        <authorList>
            <person name="Joergensen T.S."/>
            <person name="Alvarez Arevalo M."/>
            <person name="Sterndorff E.B."/>
            <person name="Faurdal D."/>
            <person name="Vuksanovic O."/>
            <person name="Mourched A.-S."/>
            <person name="Charusanti P."/>
            <person name="Shaw S."/>
            <person name="Blin K."/>
            <person name="Weber T."/>
        </authorList>
    </citation>
    <scope>NUCLEOTIDE SEQUENCE</scope>
    <source>
        <strain evidence="1">NBC 01771</strain>
    </source>
</reference>
<keyword evidence="2" id="KW-1185">Reference proteome</keyword>
<name>A0ACD4ZWY8_9ACTN</name>
<dbReference type="Proteomes" id="UP001348369">
    <property type="component" value="Chromosome"/>
</dbReference>
<evidence type="ECO:0000313" key="2">
    <source>
        <dbReference type="Proteomes" id="UP001348369"/>
    </source>
</evidence>
<sequence>MLVQPAYLAGSGDFENLTELMRQGHGWKDTPASHRERPQLTRSDGNICLTLDAGRLPWKWTLSRHHTDGRSWTAVLDEMMPVEFVTAAVTSLARPARRHPRTAAFDSLDTAGWQRGDQPTGTRTATSPDGLVHVTQETANSTGPLWRADCTVGTFTWWRASFGEHTPATVIDAFAAALADPEPLLRWVIGTPLYNCDQYTRITPTALGPDDERALLDAQITRAQKARAHPSAVHRPDGPSGPVGLPALPPPPGAASRQR</sequence>
<protein>
    <submittedName>
        <fullName evidence="1">DUF317 domain-containing protein</fullName>
    </submittedName>
</protein>
<dbReference type="EMBL" id="CP109109">
    <property type="protein sequence ID" value="WSC01552.1"/>
    <property type="molecule type" value="Genomic_DNA"/>
</dbReference>
<organism evidence="1 2">
    <name type="scientific">Streptomyces scopuliridis</name>
    <dbReference type="NCBI Taxonomy" id="452529"/>
    <lineage>
        <taxon>Bacteria</taxon>
        <taxon>Bacillati</taxon>
        <taxon>Actinomycetota</taxon>
        <taxon>Actinomycetes</taxon>
        <taxon>Kitasatosporales</taxon>
        <taxon>Streptomycetaceae</taxon>
        <taxon>Streptomyces</taxon>
    </lineage>
</organism>
<accession>A0ACD4ZWY8</accession>